<organism evidence="1 2">
    <name type="scientific">Fraserbacteria sp. (strain RBG_16_55_9)</name>
    <dbReference type="NCBI Taxonomy" id="1817864"/>
    <lineage>
        <taxon>Bacteria</taxon>
        <taxon>Candidatus Fraseribacteriota</taxon>
    </lineage>
</organism>
<reference evidence="1 2" key="1">
    <citation type="journal article" date="2016" name="Nat. Commun.">
        <title>Thousands of microbial genomes shed light on interconnected biogeochemical processes in an aquifer system.</title>
        <authorList>
            <person name="Anantharaman K."/>
            <person name="Brown C.T."/>
            <person name="Hug L.A."/>
            <person name="Sharon I."/>
            <person name="Castelle C.J."/>
            <person name="Probst A.J."/>
            <person name="Thomas B.C."/>
            <person name="Singh A."/>
            <person name="Wilkins M.J."/>
            <person name="Karaoz U."/>
            <person name="Brodie E.L."/>
            <person name="Williams K.H."/>
            <person name="Hubbard S.S."/>
            <person name="Banfield J.F."/>
        </authorList>
    </citation>
    <scope>NUCLEOTIDE SEQUENCE [LARGE SCALE GENOMIC DNA]</scope>
    <source>
        <strain evidence="2">RBG_16_55_9</strain>
    </source>
</reference>
<dbReference type="Gene3D" id="2.60.120.10">
    <property type="entry name" value="Jelly Rolls"/>
    <property type="match status" value="1"/>
</dbReference>
<sequence length="110" mass="12928">MFSGQDEYQTSAKALTVTHVGFMDKDRFLQLFEEHPSLRVQLFARFTREINALEDRIVEVSYDSVQDRLIHLILSAEERYSRDEKNGWLVVDLSRQDWLTCPLELVHGQV</sequence>
<comment type="caution">
    <text evidence="1">The sequence shown here is derived from an EMBL/GenBank/DDBJ whole genome shotgun (WGS) entry which is preliminary data.</text>
</comment>
<dbReference type="AlphaFoldDB" id="A0A1F5UPK8"/>
<evidence type="ECO:0000313" key="2">
    <source>
        <dbReference type="Proteomes" id="UP000179157"/>
    </source>
</evidence>
<evidence type="ECO:0008006" key="3">
    <source>
        <dbReference type="Google" id="ProtNLM"/>
    </source>
</evidence>
<dbReference type="Proteomes" id="UP000179157">
    <property type="component" value="Unassembled WGS sequence"/>
</dbReference>
<accession>A0A1F5UPK8</accession>
<evidence type="ECO:0000313" key="1">
    <source>
        <dbReference type="EMBL" id="OGF53077.1"/>
    </source>
</evidence>
<dbReference type="EMBL" id="MFGX01000119">
    <property type="protein sequence ID" value="OGF53077.1"/>
    <property type="molecule type" value="Genomic_DNA"/>
</dbReference>
<dbReference type="InterPro" id="IPR014710">
    <property type="entry name" value="RmlC-like_jellyroll"/>
</dbReference>
<dbReference type="InterPro" id="IPR018490">
    <property type="entry name" value="cNMP-bd_dom_sf"/>
</dbReference>
<gene>
    <name evidence="1" type="ORF">A2Z21_03355</name>
</gene>
<dbReference type="STRING" id="1817864.A2Z21_03355"/>
<name>A0A1F5UPK8_FRAXR</name>
<proteinExistence type="predicted"/>
<protein>
    <recommendedName>
        <fullName evidence="3">Cyclic nucleotide-binding domain-containing protein</fullName>
    </recommendedName>
</protein>
<dbReference type="SUPFAM" id="SSF51206">
    <property type="entry name" value="cAMP-binding domain-like"/>
    <property type="match status" value="1"/>
</dbReference>